<gene>
    <name evidence="3" type="ORF">H4W79_000366</name>
</gene>
<name>A0ABR9HAV1_9ACTN</name>
<keyword evidence="2" id="KW-0472">Membrane</keyword>
<evidence type="ECO:0000313" key="4">
    <source>
        <dbReference type="Proteomes" id="UP000598217"/>
    </source>
</evidence>
<proteinExistence type="predicted"/>
<feature type="transmembrane region" description="Helical" evidence="2">
    <location>
        <begin position="30"/>
        <end position="51"/>
    </location>
</feature>
<comment type="caution">
    <text evidence="3">The sequence shown here is derived from an EMBL/GenBank/DDBJ whole genome shotgun (WGS) entry which is preliminary data.</text>
</comment>
<dbReference type="Proteomes" id="UP000598217">
    <property type="component" value="Unassembled WGS sequence"/>
</dbReference>
<feature type="compositionally biased region" description="Low complexity" evidence="1">
    <location>
        <begin position="317"/>
        <end position="333"/>
    </location>
</feature>
<feature type="compositionally biased region" description="Basic and acidic residues" evidence="1">
    <location>
        <begin position="550"/>
        <end position="587"/>
    </location>
</feature>
<evidence type="ECO:0000313" key="3">
    <source>
        <dbReference type="EMBL" id="MBE1456152.1"/>
    </source>
</evidence>
<evidence type="ECO:0000256" key="1">
    <source>
        <dbReference type="SAM" id="MobiDB-lite"/>
    </source>
</evidence>
<protein>
    <submittedName>
        <fullName evidence="3">Uncharacterized protein</fullName>
    </submittedName>
</protein>
<feature type="compositionally biased region" description="Basic and acidic residues" evidence="1">
    <location>
        <begin position="503"/>
        <end position="515"/>
    </location>
</feature>
<reference evidence="3 4" key="1">
    <citation type="submission" date="2020-10" db="EMBL/GenBank/DDBJ databases">
        <title>Sequencing the genomes of 1000 actinobacteria strains.</title>
        <authorList>
            <person name="Klenk H.-P."/>
        </authorList>
    </citation>
    <scope>NUCLEOTIDE SEQUENCE [LARGE SCALE GENOMIC DNA]</scope>
    <source>
        <strain evidence="3 4">DSM 45157</strain>
    </source>
</reference>
<keyword evidence="2" id="KW-0812">Transmembrane</keyword>
<feature type="transmembrane region" description="Helical" evidence="2">
    <location>
        <begin position="63"/>
        <end position="83"/>
    </location>
</feature>
<feature type="compositionally biased region" description="Basic and acidic residues" evidence="1">
    <location>
        <begin position="353"/>
        <end position="364"/>
    </location>
</feature>
<keyword evidence="2" id="KW-1133">Transmembrane helix</keyword>
<feature type="compositionally biased region" description="Basic and acidic residues" evidence="1">
    <location>
        <begin position="139"/>
        <end position="174"/>
    </location>
</feature>
<feature type="transmembrane region" description="Helical" evidence="2">
    <location>
        <begin position="103"/>
        <end position="122"/>
    </location>
</feature>
<feature type="compositionally biased region" description="Low complexity" evidence="1">
    <location>
        <begin position="431"/>
        <end position="440"/>
    </location>
</feature>
<accession>A0ABR9HAV1</accession>
<keyword evidence="4" id="KW-1185">Reference proteome</keyword>
<feature type="region of interest" description="Disordered" evidence="1">
    <location>
        <begin position="130"/>
        <end position="619"/>
    </location>
</feature>
<organism evidence="3 4">
    <name type="scientific">Nocardiopsis terrae</name>
    <dbReference type="NCBI Taxonomy" id="372655"/>
    <lineage>
        <taxon>Bacteria</taxon>
        <taxon>Bacillati</taxon>
        <taxon>Actinomycetota</taxon>
        <taxon>Actinomycetes</taxon>
        <taxon>Streptosporangiales</taxon>
        <taxon>Nocardiopsidaceae</taxon>
        <taxon>Nocardiopsis</taxon>
    </lineage>
</organism>
<dbReference type="EMBL" id="JADBDY010000001">
    <property type="protein sequence ID" value="MBE1456152.1"/>
    <property type="molecule type" value="Genomic_DNA"/>
</dbReference>
<dbReference type="RefSeq" id="WP_229826459.1">
    <property type="nucleotide sequence ID" value="NZ_BMXJ01000012.1"/>
</dbReference>
<feature type="compositionally biased region" description="Basic and acidic residues" evidence="1">
    <location>
        <begin position="218"/>
        <end position="281"/>
    </location>
</feature>
<feature type="compositionally biased region" description="Pro residues" evidence="1">
    <location>
        <begin position="377"/>
        <end position="394"/>
    </location>
</feature>
<sequence length="619" mass="66895">MFVSVIALCALVLAYHGIYQFARVVHGGDSLLAHVFPVTFTLLVLMAFWVSYVLRSAPPGDRLWVDLVLIPLLVLAAAVPMVLYSRGLVDGIAADHRGIVEVVVAVAPLAALLVAFLLWMAVRAHIRRRNTTARPRPQPSDDRTTVLRDRTGARTEGPDPEEAARDDRDPETLKSRLLRLGSDDDDRTGPGRPEESEENEERAEGQTAPPLPARTSTLRRDRAEQEEGERREREDLEQAEREREEREAAEERERAEQAERAERERTSAEAGSVDRVERTGDPEGPDEPSVPALPLPRRSRDGGNPIKRAAEEPPVVPGAAAPAPEEAFTPEPGIGTGSAPDPRTERFAVVPEHLADEGFEHDSPVADPSTDEAEAPVPAPPAAEPPGVPEPAPAPVAGAEPTDPGETVSEEAVSWRTWPETSAEDEPEADPAPGADPGSGNRVTPDEPEAEPLWEPPSDDGVPSALADYVPPVWTPPEDDGPVEPASPAERVSETSAEGTPALDHDTGPDVRAAFRFDAVPPGAAAPEPEPLPEPEQLPAQDLEPEPVPEPERAAGREAFPEPEHEPVAEPTARARPEPRQPVEKRPMVLKPKRPPLSDFASGPPSRRVRSEPLPPDER</sequence>
<evidence type="ECO:0000256" key="2">
    <source>
        <dbReference type="SAM" id="Phobius"/>
    </source>
</evidence>